<reference evidence="2" key="2">
    <citation type="submission" date="2020-09" db="EMBL/GenBank/DDBJ databases">
        <authorList>
            <person name="Sun Q."/>
            <person name="Ohkuma M."/>
        </authorList>
    </citation>
    <scope>NUCLEOTIDE SEQUENCE</scope>
    <source>
        <strain evidence="2">JCM 19018</strain>
    </source>
</reference>
<feature type="region of interest" description="Disordered" evidence="1">
    <location>
        <begin position="32"/>
        <end position="58"/>
    </location>
</feature>
<comment type="caution">
    <text evidence="2">The sequence shown here is derived from an EMBL/GenBank/DDBJ whole genome shotgun (WGS) entry which is preliminary data.</text>
</comment>
<evidence type="ECO:0000313" key="3">
    <source>
        <dbReference type="Proteomes" id="UP000614221"/>
    </source>
</evidence>
<gene>
    <name evidence="2" type="ORF">GCM10009067_30360</name>
</gene>
<organism evidence="2 3">
    <name type="scientific">Haloarcula sebkhae</name>
    <dbReference type="NCBI Taxonomy" id="932660"/>
    <lineage>
        <taxon>Archaea</taxon>
        <taxon>Methanobacteriati</taxon>
        <taxon>Methanobacteriota</taxon>
        <taxon>Stenosarchaea group</taxon>
        <taxon>Halobacteria</taxon>
        <taxon>Halobacteriales</taxon>
        <taxon>Haloarculaceae</taxon>
        <taxon>Haloarcula</taxon>
    </lineage>
</organism>
<name>A0A830ETV7_9EURY</name>
<dbReference type="AlphaFoldDB" id="A0A830ETV7"/>
<proteinExistence type="predicted"/>
<sequence>MPVVRVFIGDTHTMALANGILKAHPIPCGLCRRQPGPTGDSPTSRKLHGGEDPTADDDIWEASYGRAGGVWAGLAGRDWDGERTRR</sequence>
<evidence type="ECO:0000256" key="1">
    <source>
        <dbReference type="SAM" id="MobiDB-lite"/>
    </source>
</evidence>
<protein>
    <submittedName>
        <fullName evidence="2">Uncharacterized protein</fullName>
    </submittedName>
</protein>
<dbReference type="Proteomes" id="UP000614221">
    <property type="component" value="Unassembled WGS sequence"/>
</dbReference>
<dbReference type="EMBL" id="BMPD01000005">
    <property type="protein sequence ID" value="GGK75794.1"/>
    <property type="molecule type" value="Genomic_DNA"/>
</dbReference>
<accession>A0A830ETV7</accession>
<reference evidence="2" key="1">
    <citation type="journal article" date="2014" name="Int. J. Syst. Evol. Microbiol.">
        <title>Complete genome sequence of Corynebacterium casei LMG S-19264T (=DSM 44701T), isolated from a smear-ripened cheese.</title>
        <authorList>
            <consortium name="US DOE Joint Genome Institute (JGI-PGF)"/>
            <person name="Walter F."/>
            <person name="Albersmeier A."/>
            <person name="Kalinowski J."/>
            <person name="Ruckert C."/>
        </authorList>
    </citation>
    <scope>NUCLEOTIDE SEQUENCE</scope>
    <source>
        <strain evidence="2">JCM 19018</strain>
    </source>
</reference>
<evidence type="ECO:0000313" key="2">
    <source>
        <dbReference type="EMBL" id="GGK75794.1"/>
    </source>
</evidence>